<feature type="domain" description="LysM" evidence="2">
    <location>
        <begin position="170"/>
        <end position="199"/>
    </location>
</feature>
<feature type="compositionally biased region" description="Low complexity" evidence="1">
    <location>
        <begin position="113"/>
        <end position="134"/>
    </location>
</feature>
<protein>
    <recommendedName>
        <fullName evidence="2">LysM domain-containing protein</fullName>
    </recommendedName>
</protein>
<feature type="non-terminal residue" evidence="3">
    <location>
        <position position="199"/>
    </location>
</feature>
<dbReference type="InterPro" id="IPR018392">
    <property type="entry name" value="LysM"/>
</dbReference>
<dbReference type="Proteomes" id="UP000018853">
    <property type="component" value="Unassembled WGS sequence"/>
</dbReference>
<reference evidence="3 4" key="1">
    <citation type="submission" date="2013-12" db="EMBL/GenBank/DDBJ databases">
        <title>A Varibaculum cambriense genome reconstructed from a premature infant gut community with otherwise low bacterial novelty that shifts toward anaerobic metabolism during the third week of life.</title>
        <authorList>
            <person name="Brown C.T."/>
            <person name="Sharon I."/>
            <person name="Thomas B.C."/>
            <person name="Castelle C.J."/>
            <person name="Morowitz M.J."/>
            <person name="Banfield J.F."/>
        </authorList>
    </citation>
    <scope>NUCLEOTIDE SEQUENCE [LARGE SCALE GENOMIC DNA]</scope>
    <source>
        <strain evidence="4">DORA_A_5_14_21</strain>
    </source>
</reference>
<organism evidence="3 4">
    <name type="scientific">Escherichia coli DORA_A_5_14_21</name>
    <dbReference type="NCBI Taxonomy" id="1403943"/>
    <lineage>
        <taxon>Bacteria</taxon>
        <taxon>Pseudomonadati</taxon>
        <taxon>Pseudomonadota</taxon>
        <taxon>Gammaproteobacteria</taxon>
        <taxon>Enterobacterales</taxon>
        <taxon>Enterobacteriaceae</taxon>
        <taxon>Escherichia</taxon>
    </lineage>
</organism>
<sequence length="199" mass="22281">DKTRFQASWSDLAWKQWKLLPGAEHFSGTLSGSVENGLLTASMKQAKMPYETVFRAPLEIADGQATISWLNNDKGFQLDGRNIDVKAKAVHARGGFRYLQPANDEPRMGTPSTAQQPQIQPVQQPQIQATQQPQIQPVQPVAQQPVQMENGRIVYNRQYGNIPKGSYSGSTYTVKKGDTLFYIAWITGNDFRDLAQRNN</sequence>
<dbReference type="PANTHER" id="PTHR38690:SF1">
    <property type="entry name" value="PROTEASE"/>
    <property type="match status" value="1"/>
</dbReference>
<dbReference type="Gene3D" id="3.10.350.10">
    <property type="entry name" value="LysM domain"/>
    <property type="match status" value="1"/>
</dbReference>
<comment type="caution">
    <text evidence="3">The sequence shown here is derived from an EMBL/GenBank/DDBJ whole genome shotgun (WGS) entry which is preliminary data.</text>
</comment>
<dbReference type="PANTHER" id="PTHR38690">
    <property type="entry name" value="PROTEASE-RELATED"/>
    <property type="match status" value="1"/>
</dbReference>
<evidence type="ECO:0000259" key="2">
    <source>
        <dbReference type="PROSITE" id="PS51782"/>
    </source>
</evidence>
<dbReference type="InterPro" id="IPR036779">
    <property type="entry name" value="LysM_dom_sf"/>
</dbReference>
<dbReference type="EMBL" id="AZLZ01002483">
    <property type="protein sequence ID" value="ETJ15421.1"/>
    <property type="molecule type" value="Genomic_DNA"/>
</dbReference>
<name>W1WBU4_ECOLX</name>
<feature type="region of interest" description="Disordered" evidence="1">
    <location>
        <begin position="99"/>
        <end position="134"/>
    </location>
</feature>
<dbReference type="SUPFAM" id="SSF54106">
    <property type="entry name" value="LysM domain"/>
    <property type="match status" value="1"/>
</dbReference>
<proteinExistence type="predicted"/>
<feature type="non-terminal residue" evidence="3">
    <location>
        <position position="1"/>
    </location>
</feature>
<dbReference type="InterPro" id="IPR025263">
    <property type="entry name" value="YhdP_central"/>
</dbReference>
<evidence type="ECO:0000313" key="3">
    <source>
        <dbReference type="EMBL" id="ETJ15421.1"/>
    </source>
</evidence>
<dbReference type="Pfam" id="PF13116">
    <property type="entry name" value="YhdP"/>
    <property type="match status" value="1"/>
</dbReference>
<evidence type="ECO:0000256" key="1">
    <source>
        <dbReference type="SAM" id="MobiDB-lite"/>
    </source>
</evidence>
<dbReference type="PROSITE" id="PS51782">
    <property type="entry name" value="LYSM"/>
    <property type="match status" value="1"/>
</dbReference>
<accession>W1WBU4</accession>
<dbReference type="InterPro" id="IPR011836">
    <property type="entry name" value="YhdP"/>
</dbReference>
<gene>
    <name evidence="3" type="ORF">Q609_ECAC02483G0001</name>
</gene>
<dbReference type="CDD" id="cd00118">
    <property type="entry name" value="LysM"/>
    <property type="match status" value="1"/>
</dbReference>
<dbReference type="AlphaFoldDB" id="W1WBU4"/>
<dbReference type="Pfam" id="PF01476">
    <property type="entry name" value="LysM"/>
    <property type="match status" value="1"/>
</dbReference>
<evidence type="ECO:0000313" key="4">
    <source>
        <dbReference type="Proteomes" id="UP000018853"/>
    </source>
</evidence>